<protein>
    <submittedName>
        <fullName evidence="3">Uncharacterized protein</fullName>
    </submittedName>
</protein>
<proteinExistence type="predicted"/>
<evidence type="ECO:0000313" key="4">
    <source>
        <dbReference type="Proteomes" id="UP000266841"/>
    </source>
</evidence>
<dbReference type="SMART" id="SM00698">
    <property type="entry name" value="MORN"/>
    <property type="match status" value="3"/>
</dbReference>
<reference evidence="3 4" key="1">
    <citation type="journal article" date="2012" name="Genome Biol.">
        <title>Genome and low-iron response of an oceanic diatom adapted to chronic iron limitation.</title>
        <authorList>
            <person name="Lommer M."/>
            <person name="Specht M."/>
            <person name="Roy A.S."/>
            <person name="Kraemer L."/>
            <person name="Andreson R."/>
            <person name="Gutowska M.A."/>
            <person name="Wolf J."/>
            <person name="Bergner S.V."/>
            <person name="Schilhabel M.B."/>
            <person name="Klostermeier U.C."/>
            <person name="Beiko R.G."/>
            <person name="Rosenstiel P."/>
            <person name="Hippler M."/>
            <person name="Laroche J."/>
        </authorList>
    </citation>
    <scope>NUCLEOTIDE SEQUENCE [LARGE SCALE GENOMIC DNA]</scope>
    <source>
        <strain evidence="3 4">CCMP1005</strain>
    </source>
</reference>
<gene>
    <name evidence="3" type="ORF">THAOC_00875</name>
</gene>
<dbReference type="AlphaFoldDB" id="K0TIB0"/>
<dbReference type="Proteomes" id="UP000266841">
    <property type="component" value="Unassembled WGS sequence"/>
</dbReference>
<feature type="non-terminal residue" evidence="3">
    <location>
        <position position="1"/>
    </location>
</feature>
<dbReference type="EMBL" id="AGNL01001047">
    <property type="protein sequence ID" value="EJK77300.1"/>
    <property type="molecule type" value="Genomic_DNA"/>
</dbReference>
<name>K0TIB0_THAOC</name>
<dbReference type="Pfam" id="PF02493">
    <property type="entry name" value="MORN"/>
    <property type="match status" value="2"/>
</dbReference>
<keyword evidence="1" id="KW-0677">Repeat</keyword>
<dbReference type="InterPro" id="IPR003409">
    <property type="entry name" value="MORN"/>
</dbReference>
<feature type="compositionally biased region" description="Polar residues" evidence="2">
    <location>
        <begin position="32"/>
        <end position="55"/>
    </location>
</feature>
<comment type="caution">
    <text evidence="3">The sequence shown here is derived from an EMBL/GenBank/DDBJ whole genome shotgun (WGS) entry which is preliminary data.</text>
</comment>
<feature type="region of interest" description="Disordered" evidence="2">
    <location>
        <begin position="1"/>
        <end position="89"/>
    </location>
</feature>
<organism evidence="3 4">
    <name type="scientific">Thalassiosira oceanica</name>
    <name type="common">Marine diatom</name>
    <dbReference type="NCBI Taxonomy" id="159749"/>
    <lineage>
        <taxon>Eukaryota</taxon>
        <taxon>Sar</taxon>
        <taxon>Stramenopiles</taxon>
        <taxon>Ochrophyta</taxon>
        <taxon>Bacillariophyta</taxon>
        <taxon>Coscinodiscophyceae</taxon>
        <taxon>Thalassiosirophycidae</taxon>
        <taxon>Thalassiosirales</taxon>
        <taxon>Thalassiosiraceae</taxon>
        <taxon>Thalassiosira</taxon>
    </lineage>
</organism>
<keyword evidence="4" id="KW-1185">Reference proteome</keyword>
<sequence length="757" mass="85319">QEARVPTRQLPNRKIKTKEKIGSIRDTAADPSRSTGKQTADVSNSRSRFSSTYLSARSAEDLGAEGSDSPHESVASLEEDQTKKSVSFRVDNDLPPARISEAVSIPLEYGDNCELCGYVALYTGRIKNDKPDGKGKLLFEGVSYCHLPGGKKYDVIINGTFREGLLIHGRQGAACGVCLYEGDYECLEADGRLTFIRHGRGEMILHWNESALGLGVVDFLRYQGQFRAGEPDGRGRMQLNADVFKGTFYPTLCNDQHLIPFVGTRTFLDGPTDDGTFILTRGRCYKITDVCFESGFIVLSEYCLTVTRRKGAEGLETGRAGTFGEAFEYITRFPLHGSDGDYDISSVISIDELFKDNDDGVPAEWRSVFEILECERLQRLRNLSAAISHDGCVLHSDSSDVFSIAKSGIDYCTTLLRVYRYLRDKSDELKSLGIIDIEDDIKAFREDSEDTDLSRNIVTNMRYGFDRSLARDYLWYSGATEGGKPCGRGVMIRQGYQQLLFPDEFVVLRGTFSPYQGPAILDNEVPVDFVVEGGHFIHIGINEGNVTTVLYCMYDGPFDNNLVIFGQGKITYPENEDGYRQYEGSLSVPRLLNDVGWYDQGTLTLTDGTTYSGVFLDDDEEKNNEESGEMYVHFCGKCVLPGGVVREGTFRLVDPIMRMYLCGQFGVEKQREKWEADVEIGYHNLEFDDWVDRQIDSLAKLKCQSTTPVECCAHWLKRTRERHAIYVEYTRNHRALIQELAEYHSSRLSRDRDEEEK</sequence>
<dbReference type="PANTHER" id="PTHR23084">
    <property type="entry name" value="PHOSPHATIDYLINOSITOL-4-PHOSPHATE 5-KINASE RELATED"/>
    <property type="match status" value="1"/>
</dbReference>
<evidence type="ECO:0000256" key="2">
    <source>
        <dbReference type="SAM" id="MobiDB-lite"/>
    </source>
</evidence>
<dbReference type="PANTHER" id="PTHR23084:SF227">
    <property type="entry name" value="PHOSPHATIDYLINOSITOL-4-PHOSPHATE 5-KINASE RELATED"/>
    <property type="match status" value="1"/>
</dbReference>
<evidence type="ECO:0000313" key="3">
    <source>
        <dbReference type="EMBL" id="EJK77300.1"/>
    </source>
</evidence>
<evidence type="ECO:0000256" key="1">
    <source>
        <dbReference type="ARBA" id="ARBA00022737"/>
    </source>
</evidence>
<accession>K0TIB0</accession>